<sequence>MLGERLKHRRLELNLTQKELSEGICKQSQISRIENQNYDPSALILKKLSVRLNVSMDYFFNTKLEETDSVLKSFKKIADDALSQRDFSKLEYCLSLELNKKQKITLEEDLIYIEWIKAIVAFNVHKDIVKAIEMMEHLCKKLKTNDEYYLDFLNTLALFYFECDEIEKYKQFYKILMEEIYKVDMSKQDNLHKVIKIRYNYARILVRNKVTKEALEEILETIDICKENSSIYLLADLYCLLANIGDNFLSDEDILMYYEQAKFLYKLLGNEKMYLRIQEYLSSRF</sequence>
<evidence type="ECO:0000313" key="2">
    <source>
        <dbReference type="EMBL" id="EEW93404.1"/>
    </source>
</evidence>
<dbReference type="STRING" id="626369.HMPREF0446_00286"/>
<dbReference type="GO" id="GO:0003677">
    <property type="term" value="F:DNA binding"/>
    <property type="evidence" value="ECO:0007669"/>
    <property type="project" value="InterPro"/>
</dbReference>
<dbReference type="SUPFAM" id="SSF47413">
    <property type="entry name" value="lambda repressor-like DNA-binding domains"/>
    <property type="match status" value="1"/>
</dbReference>
<dbReference type="Pfam" id="PF01381">
    <property type="entry name" value="HTH_3"/>
    <property type="match status" value="1"/>
</dbReference>
<dbReference type="CDD" id="cd00093">
    <property type="entry name" value="HTH_XRE"/>
    <property type="match status" value="1"/>
</dbReference>
<dbReference type="PANTHER" id="PTHR37038:SF14">
    <property type="entry name" value="TRANSCRIPTIONAL ACTIVATOR"/>
    <property type="match status" value="1"/>
</dbReference>
<dbReference type="Proteomes" id="UP000002939">
    <property type="component" value="Unassembled WGS sequence"/>
</dbReference>
<dbReference type="HOGENOM" id="CLU_053304_1_1_9"/>
<dbReference type="Gene3D" id="1.25.40.10">
    <property type="entry name" value="Tetratricopeptide repeat domain"/>
    <property type="match status" value="1"/>
</dbReference>
<dbReference type="SMART" id="SM00530">
    <property type="entry name" value="HTH_XRE"/>
    <property type="match status" value="1"/>
</dbReference>
<dbReference type="InterPro" id="IPR053163">
    <property type="entry name" value="HTH-type_regulator_Rgg"/>
</dbReference>
<dbReference type="InterPro" id="IPR010982">
    <property type="entry name" value="Lambda_DNA-bd_dom_sf"/>
</dbReference>
<keyword evidence="3" id="KW-1185">Reference proteome</keyword>
<accession>D0BK01</accession>
<name>D0BK01_9LACT</name>
<dbReference type="eggNOG" id="COG1396">
    <property type="taxonomic scope" value="Bacteria"/>
</dbReference>
<organism evidence="2 3">
    <name type="scientific">Granulicatella elegans ATCC 700633</name>
    <dbReference type="NCBI Taxonomy" id="626369"/>
    <lineage>
        <taxon>Bacteria</taxon>
        <taxon>Bacillati</taxon>
        <taxon>Bacillota</taxon>
        <taxon>Bacilli</taxon>
        <taxon>Lactobacillales</taxon>
        <taxon>Carnobacteriaceae</taxon>
        <taxon>Granulicatella</taxon>
    </lineage>
</organism>
<gene>
    <name evidence="2" type="ORF">HMPREF0446_00286</name>
</gene>
<dbReference type="InterPro" id="IPR011990">
    <property type="entry name" value="TPR-like_helical_dom_sf"/>
</dbReference>
<dbReference type="RefSeq" id="WP_006702560.1">
    <property type="nucleotide sequence ID" value="NZ_KI391971.1"/>
</dbReference>
<evidence type="ECO:0000313" key="3">
    <source>
        <dbReference type="Proteomes" id="UP000002939"/>
    </source>
</evidence>
<dbReference type="Pfam" id="PF18768">
    <property type="entry name" value="RNPP_C"/>
    <property type="match status" value="1"/>
</dbReference>
<dbReference type="EMBL" id="ACRF02000014">
    <property type="protein sequence ID" value="EEW93404.1"/>
    <property type="molecule type" value="Genomic_DNA"/>
</dbReference>
<reference evidence="2" key="1">
    <citation type="submission" date="2009-09" db="EMBL/GenBank/DDBJ databases">
        <authorList>
            <consortium name="The Broad Institute Genome Sequencing Platform"/>
            <person name="Ward D."/>
            <person name="Feldgarden M."/>
            <person name="Earl A."/>
            <person name="Young S.K."/>
            <person name="Zeng Q."/>
            <person name="Koehrsen M."/>
            <person name="Alvarado L."/>
            <person name="Berlin A."/>
            <person name="Bochicchio J."/>
            <person name="Borenstein D."/>
            <person name="Chapman S.B."/>
            <person name="Chen Z."/>
            <person name="Engels R."/>
            <person name="Freedman E."/>
            <person name="Gellesch M."/>
            <person name="Goldberg J."/>
            <person name="Griggs A."/>
            <person name="Gujja S."/>
            <person name="Heilman E."/>
            <person name="Heiman D."/>
            <person name="Hepburn T."/>
            <person name="Howarth C."/>
            <person name="Jen D."/>
            <person name="Larson L."/>
            <person name="Lewis B."/>
            <person name="Mehta T."/>
            <person name="Park D."/>
            <person name="Pearson M."/>
            <person name="Roberts A."/>
            <person name="Saif S."/>
            <person name="Shea T."/>
            <person name="Shenoy N."/>
            <person name="Sisk P."/>
            <person name="Stolte C."/>
            <person name="Sykes S."/>
            <person name="Thomson T."/>
            <person name="Walk T."/>
            <person name="White J."/>
            <person name="Yandava C."/>
            <person name="Sibley C.D."/>
            <person name="Field T.R."/>
            <person name="Grinwis M."/>
            <person name="Eshaghurshan C.S."/>
            <person name="Surette M.G."/>
            <person name="Haas B."/>
            <person name="Nusbaum C."/>
            <person name="Birren B."/>
        </authorList>
    </citation>
    <scope>NUCLEOTIDE SEQUENCE [LARGE SCALE GENOMIC DNA]</scope>
    <source>
        <strain evidence="2">ATCC 700633</strain>
    </source>
</reference>
<dbReference type="AlphaFoldDB" id="D0BK01"/>
<dbReference type="PANTHER" id="PTHR37038">
    <property type="entry name" value="TRANSCRIPTIONAL REGULATOR-RELATED"/>
    <property type="match status" value="1"/>
</dbReference>
<evidence type="ECO:0000259" key="1">
    <source>
        <dbReference type="PROSITE" id="PS50943"/>
    </source>
</evidence>
<comment type="caution">
    <text evidence="2">The sequence shown here is derived from an EMBL/GenBank/DDBJ whole genome shotgun (WGS) entry which is preliminary data.</text>
</comment>
<reference evidence="2" key="2">
    <citation type="submission" date="2011-10" db="EMBL/GenBank/DDBJ databases">
        <title>The Genome Sequence of Granulicatella elegans ATCC 700633.</title>
        <authorList>
            <consortium name="The Broad Institute Genome Sequencing Platform"/>
            <consortium name="The Broad Institute Genome Sequencing Center for Infectious Disease"/>
            <person name="Earl A."/>
            <person name="Ward D."/>
            <person name="Feldgarden M."/>
            <person name="Gevers D."/>
            <person name="Sibley C.D."/>
            <person name="Field T.R."/>
            <person name="Grinwis M."/>
            <person name="Eshaghurshan C.S."/>
            <person name="Surette M.G."/>
            <person name="Young S.K."/>
            <person name="Zeng Q."/>
            <person name="Gargeya S."/>
            <person name="Fitzgerald M."/>
            <person name="Haas B."/>
            <person name="Abouelleil A."/>
            <person name="Alvarado L."/>
            <person name="Arachchi H.M."/>
            <person name="Berlin A."/>
            <person name="Brown A."/>
            <person name="Chapman S.B."/>
            <person name="Chen Z."/>
            <person name="Dunbar C."/>
            <person name="Freedman E."/>
            <person name="Gearin G."/>
            <person name="Goldberg J."/>
            <person name="Griggs A."/>
            <person name="Gujja S."/>
            <person name="Heiman D."/>
            <person name="Howarth C."/>
            <person name="Larson L."/>
            <person name="Lui A."/>
            <person name="MacDonald P.J.P."/>
            <person name="Montmayeur A."/>
            <person name="Murphy C."/>
            <person name="Neiman D."/>
            <person name="Pearson M."/>
            <person name="Priest M."/>
            <person name="Roberts A."/>
            <person name="Saif S."/>
            <person name="Shea T."/>
            <person name="Shenoy N."/>
            <person name="Sisk P."/>
            <person name="Stolte C."/>
            <person name="Sykes S."/>
            <person name="Wortman J."/>
            <person name="Nusbaum C."/>
            <person name="Birren B."/>
        </authorList>
    </citation>
    <scope>NUCLEOTIDE SEQUENCE [LARGE SCALE GENOMIC DNA]</scope>
    <source>
        <strain evidence="2">ATCC 700633</strain>
    </source>
</reference>
<dbReference type="InterPro" id="IPR001387">
    <property type="entry name" value="Cro/C1-type_HTH"/>
</dbReference>
<dbReference type="InterPro" id="IPR041315">
    <property type="entry name" value="PlcR_TPR"/>
</dbReference>
<dbReference type="PROSITE" id="PS50943">
    <property type="entry name" value="HTH_CROC1"/>
    <property type="match status" value="1"/>
</dbReference>
<proteinExistence type="predicted"/>
<feature type="domain" description="HTH cro/C1-type" evidence="1">
    <location>
        <begin position="6"/>
        <end position="59"/>
    </location>
</feature>
<protein>
    <recommendedName>
        <fullName evidence="1">HTH cro/C1-type domain-containing protein</fullName>
    </recommendedName>
</protein>